<reference evidence="4" key="1">
    <citation type="submission" date="2017-02" db="UniProtKB">
        <authorList>
            <consortium name="WormBaseParasite"/>
        </authorList>
    </citation>
    <scope>IDENTIFICATION</scope>
</reference>
<organism evidence="4">
    <name type="scientific">Nippostrongylus brasiliensis</name>
    <name type="common">Rat hookworm</name>
    <dbReference type="NCBI Taxonomy" id="27835"/>
    <lineage>
        <taxon>Eukaryota</taxon>
        <taxon>Metazoa</taxon>
        <taxon>Ecdysozoa</taxon>
        <taxon>Nematoda</taxon>
        <taxon>Chromadorea</taxon>
        <taxon>Rhabditida</taxon>
        <taxon>Rhabditina</taxon>
        <taxon>Rhabditomorpha</taxon>
        <taxon>Strongyloidea</taxon>
        <taxon>Heligmosomidae</taxon>
        <taxon>Nippostrongylus</taxon>
    </lineage>
</organism>
<keyword evidence="3" id="KW-1185">Reference proteome</keyword>
<dbReference type="EMBL" id="UYSL01021321">
    <property type="protein sequence ID" value="VDL77921.1"/>
    <property type="molecule type" value="Genomic_DNA"/>
</dbReference>
<sequence>MPPCSSSSSQSQRRRQRRRSHANLTPPSYREVWSINDDFISLSSIGTDTLLPARNRAPLKANDAETIASTGNDSPRVSLENSLGSSKFSHGPSWFPANSITNLLDDLGGRNSLCPT</sequence>
<feature type="region of interest" description="Disordered" evidence="1">
    <location>
        <begin position="1"/>
        <end position="27"/>
    </location>
</feature>
<gene>
    <name evidence="2" type="ORF">NBR_LOCUS14332</name>
</gene>
<dbReference type="WBParaSite" id="NBR_0001433101-mRNA-1">
    <property type="protein sequence ID" value="NBR_0001433101-mRNA-1"/>
    <property type="gene ID" value="NBR_0001433101"/>
</dbReference>
<accession>A0A0N4YCP8</accession>
<proteinExistence type="predicted"/>
<evidence type="ECO:0000256" key="1">
    <source>
        <dbReference type="SAM" id="MobiDB-lite"/>
    </source>
</evidence>
<evidence type="ECO:0000313" key="2">
    <source>
        <dbReference type="EMBL" id="VDL77921.1"/>
    </source>
</evidence>
<feature type="compositionally biased region" description="Low complexity" evidence="1">
    <location>
        <begin position="1"/>
        <end position="11"/>
    </location>
</feature>
<reference evidence="2 3" key="2">
    <citation type="submission" date="2018-11" db="EMBL/GenBank/DDBJ databases">
        <authorList>
            <consortium name="Pathogen Informatics"/>
        </authorList>
    </citation>
    <scope>NUCLEOTIDE SEQUENCE [LARGE SCALE GENOMIC DNA]</scope>
</reference>
<feature type="compositionally biased region" description="Basic residues" evidence="1">
    <location>
        <begin position="12"/>
        <end position="21"/>
    </location>
</feature>
<evidence type="ECO:0000313" key="4">
    <source>
        <dbReference type="WBParaSite" id="NBR_0001433101-mRNA-1"/>
    </source>
</evidence>
<dbReference type="AlphaFoldDB" id="A0A0N4YCP8"/>
<protein>
    <submittedName>
        <fullName evidence="2 4">Uncharacterized protein</fullName>
    </submittedName>
</protein>
<name>A0A0N4YCP8_NIPBR</name>
<evidence type="ECO:0000313" key="3">
    <source>
        <dbReference type="Proteomes" id="UP000271162"/>
    </source>
</evidence>
<dbReference type="Proteomes" id="UP000271162">
    <property type="component" value="Unassembled WGS sequence"/>
</dbReference>